<reference evidence="14" key="1">
    <citation type="journal article" date="2018" name="Genome Announc.">
        <title>Complete Genome Sequence of the Methanococcus maripaludis Type Strain JJ (DSM 2067), a Model for Selenoprotein Synthesis in Archaea.</title>
        <authorList>
            <person name="Poehlein A."/>
            <person name="Heym D."/>
            <person name="Quitzke V."/>
            <person name="Fersch J."/>
            <person name="Daniel R."/>
            <person name="Rother M."/>
        </authorList>
    </citation>
    <scope>NUCLEOTIDE SEQUENCE [LARGE SCALE GENOMIC DNA]</scope>
    <source>
        <strain evidence="14">DSM 2067</strain>
    </source>
</reference>
<name>A0A2L1C9S6_METMI</name>
<dbReference type="EMBL" id="JACHED010000003">
    <property type="protein sequence ID" value="MBB6497389.1"/>
    <property type="molecule type" value="Genomic_DNA"/>
</dbReference>
<dbReference type="GO" id="GO:0046872">
    <property type="term" value="F:metal ion binding"/>
    <property type="evidence" value="ECO:0007669"/>
    <property type="project" value="UniProtKB-KW"/>
</dbReference>
<keyword evidence="4" id="KW-0690">Ribosome biogenesis</keyword>
<organism evidence="11 14">
    <name type="scientific">Methanococcus maripaludis</name>
    <name type="common">Methanococcus deltae</name>
    <dbReference type="NCBI Taxonomy" id="39152"/>
    <lineage>
        <taxon>Archaea</taxon>
        <taxon>Methanobacteriati</taxon>
        <taxon>Methanobacteriota</taxon>
        <taxon>Methanomada group</taxon>
        <taxon>Methanococci</taxon>
        <taxon>Methanococcales</taxon>
        <taxon>Methanococcaceae</taxon>
        <taxon>Methanococcus</taxon>
    </lineage>
</organism>
<dbReference type="PANTHER" id="PTHR12814:SF2">
    <property type="entry name" value="RNA-BINDING PROTEIN NOB1"/>
    <property type="match status" value="1"/>
</dbReference>
<dbReference type="KEGG" id="mmad:MMJJ_07030"/>
<dbReference type="SMART" id="SM00670">
    <property type="entry name" value="PINc"/>
    <property type="match status" value="1"/>
</dbReference>
<reference evidence="12 15" key="3">
    <citation type="submission" date="2020-07" db="EMBL/GenBank/DDBJ databases">
        <title>Genomic Encyclopedia of Type Strains, Phase IV (KMG-V): Genome sequencing to study the core and pangenomes of soil and plant-associated prokaryotes.</title>
        <authorList>
            <person name="Whitman W."/>
        </authorList>
    </citation>
    <scope>NUCLEOTIDE SEQUENCE [LARGE SCALE GENOMIC DNA]</scope>
    <source>
        <strain evidence="12 15">C13</strain>
        <strain evidence="13 16">D1</strain>
    </source>
</reference>
<dbReference type="GO" id="GO:0004521">
    <property type="term" value="F:RNA endonuclease activity"/>
    <property type="evidence" value="ECO:0007669"/>
    <property type="project" value="TreeGrafter"/>
</dbReference>
<evidence type="ECO:0000259" key="10">
    <source>
        <dbReference type="SMART" id="SM00670"/>
    </source>
</evidence>
<dbReference type="InterPro" id="IPR002716">
    <property type="entry name" value="PIN_dom"/>
</dbReference>
<accession>A0A2L1C9S6</accession>
<dbReference type="GO" id="GO:0016787">
    <property type="term" value="F:hydrolase activity"/>
    <property type="evidence" value="ECO:0007669"/>
    <property type="project" value="UniProtKB-KW"/>
</dbReference>
<dbReference type="EMBL" id="CP026606">
    <property type="protein sequence ID" value="AVB76117.1"/>
    <property type="molecule type" value="Genomic_DNA"/>
</dbReference>
<dbReference type="NCBIfam" id="NF009144">
    <property type="entry name" value="PRK12496.1-1"/>
    <property type="match status" value="1"/>
</dbReference>
<evidence type="ECO:0000313" key="12">
    <source>
        <dbReference type="EMBL" id="MBA2864539.1"/>
    </source>
</evidence>
<reference evidence="11" key="2">
    <citation type="submission" date="2018-02" db="EMBL/GenBank/DDBJ databases">
        <title>Complete genome sequence of the Methanococcus maripaludis type strain JJ (DSM 2067), a model for selenoprotein synthesis in Archaea.</title>
        <authorList>
            <person name="Poehlein A."/>
            <person name="Heym D."/>
            <person name="Quitzke V."/>
            <person name="Fersch J."/>
            <person name="Daniel R."/>
            <person name="Rother M."/>
        </authorList>
    </citation>
    <scope>NUCLEOTIDE SEQUENCE [LARGE SCALE GENOMIC DNA]</scope>
    <source>
        <strain evidence="11">DSM 2067</strain>
    </source>
</reference>
<dbReference type="InterPro" id="IPR039907">
    <property type="entry name" value="NOB1"/>
</dbReference>
<dbReference type="EMBL" id="JACDUO010000002">
    <property type="protein sequence ID" value="MBA2864539.1"/>
    <property type="molecule type" value="Genomic_DNA"/>
</dbReference>
<dbReference type="Proteomes" id="UP000239462">
    <property type="component" value="Chromosome"/>
</dbReference>
<feature type="domain" description="PIN" evidence="10">
    <location>
        <begin position="1"/>
        <end position="100"/>
    </location>
</feature>
<dbReference type="SUPFAM" id="SSF88723">
    <property type="entry name" value="PIN domain-like"/>
    <property type="match status" value="1"/>
</dbReference>
<dbReference type="Pfam" id="PF17146">
    <property type="entry name" value="PIN_6"/>
    <property type="match status" value="1"/>
</dbReference>
<sequence>MIKILDASAFIHGYNPSIEEGEHYTTNGIVSEVVSKEDIVKLAIEYGKLKILDPKPETIEKVVKTSIETGDTISNNDIEILALAIDLGGILYTDDYGLQNVSKKLKIVYENIVSAGSKDDFIWKKICKGCKKMYPINYLDDECEVCGSPLYRKMVKNRLKKGKNFYDKKKKPKKLF</sequence>
<dbReference type="CDD" id="cd09876">
    <property type="entry name" value="PIN_Nob1-like"/>
    <property type="match status" value="1"/>
</dbReference>
<dbReference type="FunFam" id="3.40.50.1010:FF:000020">
    <property type="entry name" value="20S-pre-rRNA D-site endonuclease NOB1"/>
    <property type="match status" value="1"/>
</dbReference>
<proteinExistence type="inferred from homology"/>
<evidence type="ECO:0000256" key="5">
    <source>
        <dbReference type="ARBA" id="ARBA00022649"/>
    </source>
</evidence>
<keyword evidence="8 12" id="KW-0378">Hydrolase</keyword>
<dbReference type="Proteomes" id="UP000567099">
    <property type="component" value="Unassembled WGS sequence"/>
</dbReference>
<comment type="similarity">
    <text evidence="2">Belongs to the NOB1 family.</text>
</comment>
<evidence type="ECO:0000256" key="1">
    <source>
        <dbReference type="ARBA" id="ARBA00001936"/>
    </source>
</evidence>
<dbReference type="GO" id="GO:0005737">
    <property type="term" value="C:cytoplasm"/>
    <property type="evidence" value="ECO:0007669"/>
    <property type="project" value="UniProtKB-ARBA"/>
</dbReference>
<evidence type="ECO:0000256" key="3">
    <source>
        <dbReference type="ARBA" id="ARBA00021078"/>
    </source>
</evidence>
<evidence type="ECO:0000256" key="7">
    <source>
        <dbReference type="ARBA" id="ARBA00022723"/>
    </source>
</evidence>
<dbReference type="GO" id="GO:0030688">
    <property type="term" value="C:preribosome, small subunit precursor"/>
    <property type="evidence" value="ECO:0007669"/>
    <property type="project" value="TreeGrafter"/>
</dbReference>
<keyword evidence="7" id="KW-0479">Metal-binding</keyword>
<evidence type="ECO:0000313" key="16">
    <source>
        <dbReference type="Proteomes" id="UP000590564"/>
    </source>
</evidence>
<dbReference type="GO" id="GO:0030490">
    <property type="term" value="P:maturation of SSU-rRNA"/>
    <property type="evidence" value="ECO:0007669"/>
    <property type="project" value="TreeGrafter"/>
</dbReference>
<evidence type="ECO:0000256" key="9">
    <source>
        <dbReference type="ARBA" id="ARBA00045770"/>
    </source>
</evidence>
<dbReference type="PANTHER" id="PTHR12814">
    <property type="entry name" value="RNA-BINDING PROTEIN NOB1"/>
    <property type="match status" value="1"/>
</dbReference>
<protein>
    <recommendedName>
        <fullName evidence="3">Endoribonuclease Nob1</fullName>
    </recommendedName>
</protein>
<evidence type="ECO:0000256" key="4">
    <source>
        <dbReference type="ARBA" id="ARBA00022517"/>
    </source>
</evidence>
<keyword evidence="5" id="KW-1277">Toxin-antitoxin system</keyword>
<dbReference type="RefSeq" id="WP_104837708.1">
    <property type="nucleotide sequence ID" value="NZ_CP026606.1"/>
</dbReference>
<gene>
    <name evidence="12" type="ORF">HNP94_001561</name>
    <name evidence="13" type="ORF">HNP96_001432</name>
    <name evidence="11" type="ORF">MMJJ_07030</name>
</gene>
<evidence type="ECO:0000313" key="14">
    <source>
        <dbReference type="Proteomes" id="UP000239462"/>
    </source>
</evidence>
<dbReference type="Proteomes" id="UP000590564">
    <property type="component" value="Unassembled WGS sequence"/>
</dbReference>
<dbReference type="Gene3D" id="3.40.50.1010">
    <property type="entry name" value="5'-nuclease"/>
    <property type="match status" value="1"/>
</dbReference>
<evidence type="ECO:0000313" key="13">
    <source>
        <dbReference type="EMBL" id="MBB6497389.1"/>
    </source>
</evidence>
<evidence type="ECO:0000256" key="6">
    <source>
        <dbReference type="ARBA" id="ARBA00022722"/>
    </source>
</evidence>
<dbReference type="AlphaFoldDB" id="A0A2L1C9S6"/>
<evidence type="ECO:0000313" key="15">
    <source>
        <dbReference type="Proteomes" id="UP000567099"/>
    </source>
</evidence>
<evidence type="ECO:0000256" key="2">
    <source>
        <dbReference type="ARBA" id="ARBA00005858"/>
    </source>
</evidence>
<dbReference type="InterPro" id="IPR033411">
    <property type="entry name" value="Ribonuclease_PIN"/>
</dbReference>
<keyword evidence="6" id="KW-0540">Nuclease</keyword>
<comment type="cofactor">
    <cofactor evidence="1">
        <name>Mn(2+)</name>
        <dbReference type="ChEBI" id="CHEBI:29035"/>
    </cofactor>
</comment>
<dbReference type="GeneID" id="36101793"/>
<comment type="function">
    <text evidence="9">Toxic component of a type II toxin-antitoxin (TA) system. Processes pre-16S-rRNA at its 3' end (the D-site) to yield the mature 3' end.</text>
</comment>
<evidence type="ECO:0000256" key="8">
    <source>
        <dbReference type="ARBA" id="ARBA00022801"/>
    </source>
</evidence>
<evidence type="ECO:0000313" key="11">
    <source>
        <dbReference type="EMBL" id="AVB76117.1"/>
    </source>
</evidence>
<dbReference type="InterPro" id="IPR029060">
    <property type="entry name" value="PIN-like_dom_sf"/>
</dbReference>